<accession>A0A2M7RNX0</accession>
<proteinExistence type="predicted"/>
<gene>
    <name evidence="1" type="ORF">COY61_01530</name>
</gene>
<dbReference type="PANTHER" id="PTHR47618">
    <property type="entry name" value="BIFUNCTIONAL OLIGORIBONUCLEASE AND PAP PHOSPHATASE NRNA"/>
    <property type="match status" value="1"/>
</dbReference>
<evidence type="ECO:0000313" key="2">
    <source>
        <dbReference type="Proteomes" id="UP000229371"/>
    </source>
</evidence>
<evidence type="ECO:0000313" key="1">
    <source>
        <dbReference type="EMBL" id="PIZ00806.1"/>
    </source>
</evidence>
<protein>
    <submittedName>
        <fullName evidence="1">Uncharacterized protein</fullName>
    </submittedName>
</protein>
<organism evidence="1 2">
    <name type="scientific">bacterium (Candidatus Gribaldobacteria) CG_4_10_14_0_8_um_filter_33_9</name>
    <dbReference type="NCBI Taxonomy" id="2014266"/>
    <lineage>
        <taxon>Bacteria</taxon>
        <taxon>Candidatus Gribaldobacteria</taxon>
    </lineage>
</organism>
<dbReference type="EMBL" id="PFMI01000040">
    <property type="protein sequence ID" value="PIZ00806.1"/>
    <property type="molecule type" value="Genomic_DNA"/>
</dbReference>
<dbReference type="InterPro" id="IPR051319">
    <property type="entry name" value="Oligoribo/pAp-PDE_c-di-AMP_PDE"/>
</dbReference>
<dbReference type="Proteomes" id="UP000229371">
    <property type="component" value="Unassembled WGS sequence"/>
</dbReference>
<comment type="caution">
    <text evidence="1">The sequence shown here is derived from an EMBL/GenBank/DDBJ whole genome shotgun (WGS) entry which is preliminary data.</text>
</comment>
<sequence>MEFAEIKNIIETAQNITLLPSPELEKDTFPASLAFFYGLKKLGKNVNFLCENLPEKFNFLIKKDIPIPLIKSFDCLMSSRNFLISIKESETKLSQIFYQKTEKELNLYLKTDRDGLKKEDISFEPLDLECFLFCFGVKNFRQIKDIFKEEKWNSIINIDNENDNENYGEINLIQPYCSFSEIVFDILETLDQKLFDDTDVLNSLLTGIAQENSNSRDNNPDNSKIFQKINFLMEKGANWQEIIFSPRELENNSCSRLFKKILNKLTFSYEKNISWLILQEQDFKESGASPTDLAFSFKKLIFSNFPFQNLLCLWPDWGIFYSFQKQISEKVQSHFQGEKKGNGILFKTVLDAQKVKDEILNLL</sequence>
<dbReference type="Gene3D" id="3.90.1640.10">
    <property type="entry name" value="inorganic pyrophosphatase (n-terminal core)"/>
    <property type="match status" value="1"/>
</dbReference>
<name>A0A2M7RNX0_9BACT</name>
<dbReference type="PANTHER" id="PTHR47618:SF1">
    <property type="entry name" value="BIFUNCTIONAL OLIGORIBONUCLEASE AND PAP PHOSPHATASE NRNA"/>
    <property type="match status" value="1"/>
</dbReference>
<reference evidence="2" key="1">
    <citation type="submission" date="2017-09" db="EMBL/GenBank/DDBJ databases">
        <title>Depth-based differentiation of microbial function through sediment-hosted aquifers and enrichment of novel symbionts in the deep terrestrial subsurface.</title>
        <authorList>
            <person name="Probst A.J."/>
            <person name="Ladd B."/>
            <person name="Jarett J.K."/>
            <person name="Geller-Mcgrath D.E."/>
            <person name="Sieber C.M.K."/>
            <person name="Emerson J.B."/>
            <person name="Anantharaman K."/>
            <person name="Thomas B.C."/>
            <person name="Malmstrom R."/>
            <person name="Stieglmeier M."/>
            <person name="Klingl A."/>
            <person name="Woyke T."/>
            <person name="Ryan C.M."/>
            <person name="Banfield J.F."/>
        </authorList>
    </citation>
    <scope>NUCLEOTIDE SEQUENCE [LARGE SCALE GENOMIC DNA]</scope>
</reference>
<dbReference type="AlphaFoldDB" id="A0A2M7RNX0"/>